<feature type="transmembrane region" description="Helical" evidence="6">
    <location>
        <begin position="153"/>
        <end position="178"/>
    </location>
</feature>
<dbReference type="Proteomes" id="UP001310594">
    <property type="component" value="Unassembled WGS sequence"/>
</dbReference>
<sequence length="536" mass="58530">MEIHNEMKHKMGEPSELASPAPSIAHGKMSEVVAADDERLAQMGYNQVSGLDAHQESDQSYSKPGVQKGIYQALDIILCNLYYGSVRFCASNIRTTTPFWRSRDSYLDLVCREFPVHDYSSFRVVAELCSAYPTAGGMYFVTKFVVPQKHVPLASWIIGLANFTGQTAGVASVAYGTAQMLLAAVSMGSAYDLETQTFAYTPIAAHVVAVSIGLLLLMGIVCSLPTKWLSQFIKWFAPTNILATIAICIALLVTTKDKRSASDVFGHVTDGSGWNSKGFSFLLGFLSVAWTMTDYDATVHISEETKEAAIRGPVAIMQAVIISGIFGLLLNVTIGFCIRDIDAALASPFGNPVAQVLYDSQGRNAALAMWVWPVLIQFFTGCAAMLSDTRMAFSFARDEAIPFSRHVNTRTRTPLNSVWLVVIICSCLNLIALGNVQTISAIYNATAPALDCSYMAVVGLKLWYEKELKPVKGPSNLGRWSKPVNYIALTWVSFISVVLIFPPISPVTAANMNYAICVLAFIATFALGWWYLGARR</sequence>
<comment type="subcellular location">
    <subcellularLocation>
        <location evidence="1">Membrane</location>
        <topology evidence="1">Multi-pass membrane protein</topology>
    </subcellularLocation>
</comment>
<evidence type="ECO:0000256" key="6">
    <source>
        <dbReference type="SAM" id="Phobius"/>
    </source>
</evidence>
<evidence type="ECO:0000313" key="8">
    <source>
        <dbReference type="Proteomes" id="UP001310594"/>
    </source>
</evidence>
<keyword evidence="2" id="KW-0813">Transport</keyword>
<dbReference type="AlphaFoldDB" id="A0AAN8A2Q1"/>
<gene>
    <name evidence="7" type="primary">TPO5_1</name>
    <name evidence="7" type="ORF">LTR97_004826</name>
</gene>
<feature type="transmembrane region" description="Helical" evidence="6">
    <location>
        <begin position="314"/>
        <end position="336"/>
    </location>
</feature>
<dbReference type="PANTHER" id="PTHR45649">
    <property type="entry name" value="AMINO-ACID PERMEASE BAT1"/>
    <property type="match status" value="1"/>
</dbReference>
<feature type="transmembrane region" description="Helical" evidence="6">
    <location>
        <begin position="484"/>
        <end position="505"/>
    </location>
</feature>
<keyword evidence="3 6" id="KW-0812">Transmembrane</keyword>
<comment type="caution">
    <text evidence="7">The sequence shown here is derived from an EMBL/GenBank/DDBJ whole genome shotgun (WGS) entry which is preliminary data.</text>
</comment>
<evidence type="ECO:0000313" key="7">
    <source>
        <dbReference type="EMBL" id="KAK5702008.1"/>
    </source>
</evidence>
<keyword evidence="5 6" id="KW-0472">Membrane</keyword>
<evidence type="ECO:0000256" key="1">
    <source>
        <dbReference type="ARBA" id="ARBA00004141"/>
    </source>
</evidence>
<proteinExistence type="predicted"/>
<feature type="transmembrane region" description="Helical" evidence="6">
    <location>
        <begin position="511"/>
        <end position="532"/>
    </location>
</feature>
<organism evidence="7 8">
    <name type="scientific">Elasticomyces elasticus</name>
    <dbReference type="NCBI Taxonomy" id="574655"/>
    <lineage>
        <taxon>Eukaryota</taxon>
        <taxon>Fungi</taxon>
        <taxon>Dikarya</taxon>
        <taxon>Ascomycota</taxon>
        <taxon>Pezizomycotina</taxon>
        <taxon>Dothideomycetes</taxon>
        <taxon>Dothideomycetidae</taxon>
        <taxon>Mycosphaerellales</taxon>
        <taxon>Teratosphaeriaceae</taxon>
        <taxon>Elasticomyces</taxon>
    </lineage>
</organism>
<feature type="transmembrane region" description="Helical" evidence="6">
    <location>
        <begin position="235"/>
        <end position="254"/>
    </location>
</feature>
<protein>
    <submittedName>
        <fullName evidence="7">Polyamine transporter tpo5</fullName>
    </submittedName>
</protein>
<dbReference type="EMBL" id="JAVRQU010000006">
    <property type="protein sequence ID" value="KAK5702008.1"/>
    <property type="molecule type" value="Genomic_DNA"/>
</dbReference>
<feature type="transmembrane region" description="Helical" evidence="6">
    <location>
        <begin position="418"/>
        <end position="436"/>
    </location>
</feature>
<feature type="transmembrane region" description="Helical" evidence="6">
    <location>
        <begin position="367"/>
        <end position="387"/>
    </location>
</feature>
<dbReference type="GO" id="GO:0016020">
    <property type="term" value="C:membrane"/>
    <property type="evidence" value="ECO:0007669"/>
    <property type="project" value="UniProtKB-SubCell"/>
</dbReference>
<dbReference type="PANTHER" id="PTHR45649:SF10">
    <property type="entry name" value="AMINO ACID TRANSPORTER (EUROFUNG)"/>
    <property type="match status" value="1"/>
</dbReference>
<name>A0AAN8A2Q1_9PEZI</name>
<dbReference type="InterPro" id="IPR002293">
    <property type="entry name" value="AA/rel_permease1"/>
</dbReference>
<reference evidence="7" key="1">
    <citation type="submission" date="2023-08" db="EMBL/GenBank/DDBJ databases">
        <title>Black Yeasts Isolated from many extreme environments.</title>
        <authorList>
            <person name="Coleine C."/>
            <person name="Stajich J.E."/>
            <person name="Selbmann L."/>
        </authorList>
    </citation>
    <scope>NUCLEOTIDE SEQUENCE</scope>
    <source>
        <strain evidence="7">CCFEE 5810</strain>
    </source>
</reference>
<evidence type="ECO:0000256" key="3">
    <source>
        <dbReference type="ARBA" id="ARBA00022692"/>
    </source>
</evidence>
<feature type="transmembrane region" description="Helical" evidence="6">
    <location>
        <begin position="442"/>
        <end position="464"/>
    </location>
</feature>
<dbReference type="GO" id="GO:0022857">
    <property type="term" value="F:transmembrane transporter activity"/>
    <property type="evidence" value="ECO:0007669"/>
    <property type="project" value="InterPro"/>
</dbReference>
<evidence type="ECO:0000256" key="2">
    <source>
        <dbReference type="ARBA" id="ARBA00022448"/>
    </source>
</evidence>
<feature type="transmembrane region" description="Helical" evidence="6">
    <location>
        <begin position="198"/>
        <end position="223"/>
    </location>
</feature>
<dbReference type="Gene3D" id="1.20.1740.10">
    <property type="entry name" value="Amino acid/polyamine transporter I"/>
    <property type="match status" value="1"/>
</dbReference>
<keyword evidence="4 6" id="KW-1133">Transmembrane helix</keyword>
<dbReference type="Pfam" id="PF13520">
    <property type="entry name" value="AA_permease_2"/>
    <property type="match status" value="1"/>
</dbReference>
<evidence type="ECO:0000256" key="4">
    <source>
        <dbReference type="ARBA" id="ARBA00022989"/>
    </source>
</evidence>
<accession>A0AAN8A2Q1</accession>
<evidence type="ECO:0000256" key="5">
    <source>
        <dbReference type="ARBA" id="ARBA00023136"/>
    </source>
</evidence>